<name>A0A4Z2E6G8_9TELE</name>
<comment type="caution">
    <text evidence="2">The sequence shown here is derived from an EMBL/GenBank/DDBJ whole genome shotgun (WGS) entry which is preliminary data.</text>
</comment>
<reference evidence="2 3" key="1">
    <citation type="submission" date="2019-03" db="EMBL/GenBank/DDBJ databases">
        <title>First draft genome of Liparis tanakae, snailfish: a comprehensive survey of snailfish specific genes.</title>
        <authorList>
            <person name="Kim W."/>
            <person name="Song I."/>
            <person name="Jeong J.-H."/>
            <person name="Kim D."/>
            <person name="Kim S."/>
            <person name="Ryu S."/>
            <person name="Song J.Y."/>
            <person name="Lee S.K."/>
        </authorList>
    </citation>
    <scope>NUCLEOTIDE SEQUENCE [LARGE SCALE GENOMIC DNA]</scope>
    <source>
        <tissue evidence="2">Muscle</tissue>
    </source>
</reference>
<evidence type="ECO:0000313" key="2">
    <source>
        <dbReference type="EMBL" id="TNN24243.1"/>
    </source>
</evidence>
<keyword evidence="3" id="KW-1185">Reference proteome</keyword>
<organism evidence="2 3">
    <name type="scientific">Liparis tanakae</name>
    <name type="common">Tanaka's snailfish</name>
    <dbReference type="NCBI Taxonomy" id="230148"/>
    <lineage>
        <taxon>Eukaryota</taxon>
        <taxon>Metazoa</taxon>
        <taxon>Chordata</taxon>
        <taxon>Craniata</taxon>
        <taxon>Vertebrata</taxon>
        <taxon>Euteleostomi</taxon>
        <taxon>Actinopterygii</taxon>
        <taxon>Neopterygii</taxon>
        <taxon>Teleostei</taxon>
        <taxon>Neoteleostei</taxon>
        <taxon>Acanthomorphata</taxon>
        <taxon>Eupercaria</taxon>
        <taxon>Perciformes</taxon>
        <taxon>Cottioidei</taxon>
        <taxon>Cottales</taxon>
        <taxon>Liparidae</taxon>
        <taxon>Liparis</taxon>
    </lineage>
</organism>
<gene>
    <name evidence="2" type="ORF">EYF80_065634</name>
</gene>
<feature type="region of interest" description="Disordered" evidence="1">
    <location>
        <begin position="44"/>
        <end position="94"/>
    </location>
</feature>
<dbReference type="EMBL" id="SRLO01015982">
    <property type="protein sequence ID" value="TNN24243.1"/>
    <property type="molecule type" value="Genomic_DNA"/>
</dbReference>
<protein>
    <submittedName>
        <fullName evidence="2">Uncharacterized protein</fullName>
    </submittedName>
</protein>
<accession>A0A4Z2E6G8</accession>
<sequence>MNFPRSPKRSVLCFLHASHRPRRNTPRLLLLQLHLEEHGVERLPGGLVARPTGPSAWQPDRALRGRPADQGGVLRPGQRRAPGIPPGPPGERQR</sequence>
<evidence type="ECO:0000256" key="1">
    <source>
        <dbReference type="SAM" id="MobiDB-lite"/>
    </source>
</evidence>
<dbReference type="AlphaFoldDB" id="A0A4Z2E6G8"/>
<proteinExistence type="predicted"/>
<feature type="compositionally biased region" description="Pro residues" evidence="1">
    <location>
        <begin position="83"/>
        <end position="94"/>
    </location>
</feature>
<dbReference type="Proteomes" id="UP000314294">
    <property type="component" value="Unassembled WGS sequence"/>
</dbReference>
<evidence type="ECO:0000313" key="3">
    <source>
        <dbReference type="Proteomes" id="UP000314294"/>
    </source>
</evidence>